<dbReference type="AlphaFoldDB" id="A0A9N7YM21"/>
<evidence type="ECO:0000313" key="2">
    <source>
        <dbReference type="EMBL" id="CAB1436654.1"/>
    </source>
</evidence>
<protein>
    <submittedName>
        <fullName evidence="2">Uncharacterized protein</fullName>
    </submittedName>
</protein>
<accession>A0A9N7YM21</accession>
<feature type="region of interest" description="Disordered" evidence="1">
    <location>
        <begin position="122"/>
        <end position="144"/>
    </location>
</feature>
<organism evidence="2 3">
    <name type="scientific">Pleuronectes platessa</name>
    <name type="common">European plaice</name>
    <dbReference type="NCBI Taxonomy" id="8262"/>
    <lineage>
        <taxon>Eukaryota</taxon>
        <taxon>Metazoa</taxon>
        <taxon>Chordata</taxon>
        <taxon>Craniata</taxon>
        <taxon>Vertebrata</taxon>
        <taxon>Euteleostomi</taxon>
        <taxon>Actinopterygii</taxon>
        <taxon>Neopterygii</taxon>
        <taxon>Teleostei</taxon>
        <taxon>Neoteleostei</taxon>
        <taxon>Acanthomorphata</taxon>
        <taxon>Carangaria</taxon>
        <taxon>Pleuronectiformes</taxon>
        <taxon>Pleuronectoidei</taxon>
        <taxon>Pleuronectidae</taxon>
        <taxon>Pleuronectes</taxon>
    </lineage>
</organism>
<dbReference type="EMBL" id="CADEAL010001919">
    <property type="protein sequence ID" value="CAB1436654.1"/>
    <property type="molecule type" value="Genomic_DNA"/>
</dbReference>
<dbReference type="Proteomes" id="UP001153269">
    <property type="component" value="Unassembled WGS sequence"/>
</dbReference>
<comment type="caution">
    <text evidence="2">The sequence shown here is derived from an EMBL/GenBank/DDBJ whole genome shotgun (WGS) entry which is preliminary data.</text>
</comment>
<evidence type="ECO:0000313" key="3">
    <source>
        <dbReference type="Proteomes" id="UP001153269"/>
    </source>
</evidence>
<reference evidence="2" key="1">
    <citation type="submission" date="2020-03" db="EMBL/GenBank/DDBJ databases">
        <authorList>
            <person name="Weist P."/>
        </authorList>
    </citation>
    <scope>NUCLEOTIDE SEQUENCE</scope>
</reference>
<keyword evidence="3" id="KW-1185">Reference proteome</keyword>
<sequence>MNNHVPRHPGLLSEQHGGADTYLVPSQRCLLPRYHLTAPIIPSYACLVALASPHGFSPPPPAARPASFIVLHATHTSLATRDRLQPPVTAPPVCPRPFPPVPAAAGPPTLLSLLTGIHLSPASSSPTASAPGPPSAPRLTCHHT</sequence>
<gene>
    <name evidence="2" type="ORF">PLEPLA_LOCUS24687</name>
</gene>
<proteinExistence type="predicted"/>
<evidence type="ECO:0000256" key="1">
    <source>
        <dbReference type="SAM" id="MobiDB-lite"/>
    </source>
</evidence>
<name>A0A9N7YM21_PLEPL</name>